<sequence>MTNRRDFLALSAATLSVAALPARAAVPMHVHTAPSCGCCHAWADLARARGYAVTISELVNPDAEKAALGVPRTLASCHTVEAGGYVFEGHVPFEALEAVLRDRPDIAGLAVPGMPMGSPGMGDDPDARYDVIAFGGTAGAGRVFYRAGTADPFAQ</sequence>
<evidence type="ECO:0008006" key="4">
    <source>
        <dbReference type="Google" id="ProtNLM"/>
    </source>
</evidence>
<gene>
    <name evidence="2" type="ORF">jaqu_11700</name>
</gene>
<keyword evidence="1" id="KW-0732">Signal</keyword>
<dbReference type="InterPro" id="IPR007332">
    <property type="entry name" value="DUF411"/>
</dbReference>
<comment type="caution">
    <text evidence="2">The sequence shown here is derived from an EMBL/GenBank/DDBJ whole genome shotgun (WGS) entry which is preliminary data.</text>
</comment>
<evidence type="ECO:0000313" key="3">
    <source>
        <dbReference type="Proteomes" id="UP000032232"/>
    </source>
</evidence>
<evidence type="ECO:0000313" key="2">
    <source>
        <dbReference type="EMBL" id="KIT17128.1"/>
    </source>
</evidence>
<protein>
    <recommendedName>
        <fullName evidence="4">Metal-binding protein</fullName>
    </recommendedName>
</protein>
<evidence type="ECO:0000256" key="1">
    <source>
        <dbReference type="SAM" id="SignalP"/>
    </source>
</evidence>
<dbReference type="InterPro" id="IPR006311">
    <property type="entry name" value="TAT_signal"/>
</dbReference>
<dbReference type="OrthoDB" id="14727at2"/>
<dbReference type="PROSITE" id="PS51318">
    <property type="entry name" value="TAT"/>
    <property type="match status" value="1"/>
</dbReference>
<keyword evidence="3" id="KW-1185">Reference proteome</keyword>
<proteinExistence type="predicted"/>
<reference evidence="2 3" key="1">
    <citation type="submission" date="2015-02" db="EMBL/GenBank/DDBJ databases">
        <title>Genome Sequence of Jannaschia aquimarina DSM28248, a member of the Roseobacter clade.</title>
        <authorList>
            <person name="Voget S."/>
            <person name="Daniel R."/>
        </authorList>
    </citation>
    <scope>NUCLEOTIDE SEQUENCE [LARGE SCALE GENOMIC DNA]</scope>
    <source>
        <strain evidence="2 3">GSW-M26</strain>
    </source>
</reference>
<dbReference type="RefSeq" id="WP_043918009.1">
    <property type="nucleotide sequence ID" value="NZ_FZPF01000001.1"/>
</dbReference>
<feature type="chain" id="PRO_5002229047" description="Metal-binding protein" evidence="1">
    <location>
        <begin position="25"/>
        <end position="155"/>
    </location>
</feature>
<organism evidence="2 3">
    <name type="scientific">Jannaschia aquimarina</name>
    <dbReference type="NCBI Taxonomy" id="935700"/>
    <lineage>
        <taxon>Bacteria</taxon>
        <taxon>Pseudomonadati</taxon>
        <taxon>Pseudomonadota</taxon>
        <taxon>Alphaproteobacteria</taxon>
        <taxon>Rhodobacterales</taxon>
        <taxon>Roseobacteraceae</taxon>
        <taxon>Jannaschia</taxon>
    </lineage>
</organism>
<dbReference type="PATRIC" id="fig|935700.4.peg.1216"/>
<name>A0A0D1DB06_9RHOB</name>
<dbReference type="AlphaFoldDB" id="A0A0D1DB06"/>
<dbReference type="STRING" id="935700.jaqu_11700"/>
<dbReference type="EMBL" id="JYFE01000022">
    <property type="protein sequence ID" value="KIT17128.1"/>
    <property type="molecule type" value="Genomic_DNA"/>
</dbReference>
<feature type="signal peptide" evidence="1">
    <location>
        <begin position="1"/>
        <end position="24"/>
    </location>
</feature>
<accession>A0A0D1DB06</accession>
<dbReference type="Proteomes" id="UP000032232">
    <property type="component" value="Unassembled WGS sequence"/>
</dbReference>
<dbReference type="Pfam" id="PF04214">
    <property type="entry name" value="DUF411"/>
    <property type="match status" value="1"/>
</dbReference>